<evidence type="ECO:0000259" key="1">
    <source>
        <dbReference type="Pfam" id="PF01695"/>
    </source>
</evidence>
<dbReference type="NCBIfam" id="NF005304">
    <property type="entry name" value="PRK06835.1"/>
    <property type="match status" value="1"/>
</dbReference>
<dbReference type="RefSeq" id="WP_137697087.1">
    <property type="nucleotide sequence ID" value="NZ_CP061336.1"/>
</dbReference>
<dbReference type="GO" id="GO:0006260">
    <property type="term" value="P:DNA replication"/>
    <property type="evidence" value="ECO:0007669"/>
    <property type="project" value="TreeGrafter"/>
</dbReference>
<dbReference type="AlphaFoldDB" id="A0A4U7JGC5"/>
<feature type="domain" description="IstB-like ATP-binding" evidence="1">
    <location>
        <begin position="189"/>
        <end position="311"/>
    </location>
</feature>
<keyword evidence="3" id="KW-1185">Reference proteome</keyword>
<keyword evidence="2" id="KW-0547">Nucleotide-binding</keyword>
<dbReference type="KEGG" id="rher:EHE19_000215"/>
<dbReference type="Proteomes" id="UP000306409">
    <property type="component" value="Chromosome"/>
</dbReference>
<dbReference type="GO" id="GO:0005524">
    <property type="term" value="F:ATP binding"/>
    <property type="evidence" value="ECO:0007669"/>
    <property type="project" value="UniProtKB-KW"/>
</dbReference>
<dbReference type="PANTHER" id="PTHR30050:SF4">
    <property type="entry name" value="ATP-BINDING PROTEIN RV3427C IN INSERTION SEQUENCE-RELATED"/>
    <property type="match status" value="1"/>
</dbReference>
<keyword evidence="2" id="KW-0067">ATP-binding</keyword>
<dbReference type="EMBL" id="CP061336">
    <property type="protein sequence ID" value="QNU67020.1"/>
    <property type="molecule type" value="Genomic_DNA"/>
</dbReference>
<dbReference type="SUPFAM" id="SSF52540">
    <property type="entry name" value="P-loop containing nucleoside triphosphate hydrolases"/>
    <property type="match status" value="1"/>
</dbReference>
<reference evidence="2 3" key="1">
    <citation type="submission" date="2020-09" db="EMBL/GenBank/DDBJ databases">
        <title>Characterization and genome sequencing of Ruminiclostridium sp. nov. MA18.</title>
        <authorList>
            <person name="Rettenmaier R."/>
            <person name="Kowollik M.-L."/>
            <person name="Liebl W."/>
            <person name="Zverlov V."/>
        </authorList>
    </citation>
    <scope>NUCLEOTIDE SEQUENCE [LARGE SCALE GENOMIC DNA]</scope>
    <source>
        <strain evidence="2 3">MA18</strain>
    </source>
</reference>
<organism evidence="2 3">
    <name type="scientific">Ruminiclostridium herbifermentans</name>
    <dbReference type="NCBI Taxonomy" id="2488810"/>
    <lineage>
        <taxon>Bacteria</taxon>
        <taxon>Bacillati</taxon>
        <taxon>Bacillota</taxon>
        <taxon>Clostridia</taxon>
        <taxon>Eubacteriales</taxon>
        <taxon>Oscillospiraceae</taxon>
        <taxon>Ruminiclostridium</taxon>
    </lineage>
</organism>
<dbReference type="Pfam" id="PF01695">
    <property type="entry name" value="IstB_IS21"/>
    <property type="match status" value="1"/>
</dbReference>
<evidence type="ECO:0000313" key="3">
    <source>
        <dbReference type="Proteomes" id="UP000306409"/>
    </source>
</evidence>
<dbReference type="OrthoDB" id="9776217at2"/>
<name>A0A4U7JGC5_9FIRM</name>
<dbReference type="CDD" id="cd00009">
    <property type="entry name" value="AAA"/>
    <property type="match status" value="1"/>
</dbReference>
<gene>
    <name evidence="2" type="ORF">EHE19_000215</name>
</gene>
<dbReference type="Gene3D" id="3.40.50.300">
    <property type="entry name" value="P-loop containing nucleotide triphosphate hydrolases"/>
    <property type="match status" value="1"/>
</dbReference>
<dbReference type="InterPro" id="IPR027417">
    <property type="entry name" value="P-loop_NTPase"/>
</dbReference>
<accession>A0A4U7JGC5</accession>
<dbReference type="PANTHER" id="PTHR30050">
    <property type="entry name" value="CHROMOSOMAL REPLICATION INITIATOR PROTEIN DNAA"/>
    <property type="match status" value="1"/>
</dbReference>
<protein>
    <submittedName>
        <fullName evidence="2">ATP-binding protein</fullName>
    </submittedName>
</protein>
<sequence>MNRDIHNIIIREYERRQKKAADIAQQHKEEIYSKIPRLQEIDNQINQLGIKYNKLILMAKGDAAELSLELTNRIEQLNKEKNCLLEINGINIEYLKPQYQCIKCSDTGYMYDSGEYKHCSCYKQQMISHLFSVSNISYAGHECFENFNELIYPDEVNPDKYGIPISPRENINNIKEKCLEFTKNIDNPNQKNLFFSGRTGVGKTFLSFCIARELLNQGRTVLYLSAPMLFDTITEYKMKAFKDDNFNDDKYQSIFSVELLIIDDLGTEALSDARYAELLNILNTRQTRDFESACKTIISTNMGAKKLFELYSERVVSRINGLFDRLLLAGKDIRSLK</sequence>
<proteinExistence type="predicted"/>
<evidence type="ECO:0000313" key="2">
    <source>
        <dbReference type="EMBL" id="QNU67020.1"/>
    </source>
</evidence>
<dbReference type="InterPro" id="IPR002611">
    <property type="entry name" value="IstB_ATP-bd"/>
</dbReference>